<dbReference type="EMBL" id="VIKU02000004">
    <property type="protein sequence ID" value="NHF60403.1"/>
    <property type="molecule type" value="Genomic_DNA"/>
</dbReference>
<keyword evidence="1" id="KW-0472">Membrane</keyword>
<feature type="transmembrane region" description="Helical" evidence="1">
    <location>
        <begin position="20"/>
        <end position="40"/>
    </location>
</feature>
<dbReference type="AlphaFoldDB" id="A0A967AWH0"/>
<protein>
    <submittedName>
        <fullName evidence="2">Uncharacterized protein</fullName>
    </submittedName>
</protein>
<accession>A0A967AWH0</accession>
<gene>
    <name evidence="2" type="ORF">FK220_013700</name>
</gene>
<evidence type="ECO:0000256" key="1">
    <source>
        <dbReference type="SAM" id="Phobius"/>
    </source>
</evidence>
<dbReference type="Proteomes" id="UP000707206">
    <property type="component" value="Unassembled WGS sequence"/>
</dbReference>
<dbReference type="RefSeq" id="WP_152574911.1">
    <property type="nucleotide sequence ID" value="NZ_VIKU02000004.1"/>
</dbReference>
<evidence type="ECO:0000313" key="2">
    <source>
        <dbReference type="EMBL" id="NHF60403.1"/>
    </source>
</evidence>
<feature type="transmembrane region" description="Helical" evidence="1">
    <location>
        <begin position="52"/>
        <end position="77"/>
    </location>
</feature>
<reference evidence="2" key="2">
    <citation type="submission" date="2020-03" db="EMBL/GenBank/DDBJ databases">
        <title>Flavobacteriaceae bacterium strain TP-CH-4, a member of the family Flavobacteriaceae isolated from a deep-sea seamount.</title>
        <authorList>
            <person name="Zhang D.-C."/>
        </authorList>
    </citation>
    <scope>NUCLEOTIDE SEQUENCE</scope>
    <source>
        <strain evidence="2">TP-CH-4</strain>
    </source>
</reference>
<comment type="caution">
    <text evidence="2">The sequence shown here is derived from an EMBL/GenBank/DDBJ whole genome shotgun (WGS) entry which is preliminary data.</text>
</comment>
<reference evidence="2" key="1">
    <citation type="submission" date="2019-07" db="EMBL/GenBank/DDBJ databases">
        <authorList>
            <person name="De-Chao Zhang Q."/>
        </authorList>
    </citation>
    <scope>NUCLEOTIDE SEQUENCE</scope>
    <source>
        <strain evidence="2">TP-CH-4</strain>
    </source>
</reference>
<proteinExistence type="predicted"/>
<organism evidence="2 3">
    <name type="scientific">Pelagihabitans pacificus</name>
    <dbReference type="NCBI Taxonomy" id="2696054"/>
    <lineage>
        <taxon>Bacteria</taxon>
        <taxon>Pseudomonadati</taxon>
        <taxon>Bacteroidota</taxon>
        <taxon>Flavobacteriia</taxon>
        <taxon>Flavobacteriales</taxon>
        <taxon>Flavobacteriaceae</taxon>
        <taxon>Pelagihabitans</taxon>
    </lineage>
</organism>
<keyword evidence="1" id="KW-0812">Transmembrane</keyword>
<name>A0A967AWH0_9FLAO</name>
<evidence type="ECO:0000313" key="3">
    <source>
        <dbReference type="Proteomes" id="UP000707206"/>
    </source>
</evidence>
<sequence length="144" mass="17170">MEDYVKHQVRNKTEKFVKKAFKILFFILAAIVFIFLFAYVFMKLWNWLVPEIFGLGIITYWQALGLLVLAKIIFGGFEGKSKKGPKKRNGETFEGRLRSRCNDDYSKWKLYDQFWKEEGEEAFDAYVNRLQQENTSENEQRTEN</sequence>
<keyword evidence="3" id="KW-1185">Reference proteome</keyword>
<keyword evidence="1" id="KW-1133">Transmembrane helix</keyword>